<feature type="domain" description="PAS fold-4" evidence="2">
    <location>
        <begin position="17"/>
        <end position="122"/>
    </location>
</feature>
<name>A0A366XY67_9BACI</name>
<accession>A0A366XY67</accession>
<proteinExistence type="predicted"/>
<dbReference type="AlphaFoldDB" id="A0A366XY67"/>
<dbReference type="SUPFAM" id="SSF109604">
    <property type="entry name" value="HD-domain/PDEase-like"/>
    <property type="match status" value="1"/>
</dbReference>
<gene>
    <name evidence="3" type="ORF">DS031_09225</name>
</gene>
<dbReference type="Proteomes" id="UP000253314">
    <property type="component" value="Unassembled WGS sequence"/>
</dbReference>
<dbReference type="InterPro" id="IPR000014">
    <property type="entry name" value="PAS"/>
</dbReference>
<dbReference type="InterPro" id="IPR013656">
    <property type="entry name" value="PAS_4"/>
</dbReference>
<dbReference type="CDD" id="cd00077">
    <property type="entry name" value="HDc"/>
    <property type="match status" value="1"/>
</dbReference>
<dbReference type="Pfam" id="PF01966">
    <property type="entry name" value="HD"/>
    <property type="match status" value="1"/>
</dbReference>
<dbReference type="NCBIfam" id="TIGR00229">
    <property type="entry name" value="sensory_box"/>
    <property type="match status" value="1"/>
</dbReference>
<evidence type="ECO:0000259" key="2">
    <source>
        <dbReference type="Pfam" id="PF08448"/>
    </source>
</evidence>
<dbReference type="EMBL" id="QOCW01000008">
    <property type="protein sequence ID" value="RBW69709.1"/>
    <property type="molecule type" value="Genomic_DNA"/>
</dbReference>
<feature type="domain" description="HD" evidence="1">
    <location>
        <begin position="193"/>
        <end position="268"/>
    </location>
</feature>
<sequence length="346" mass="39777">MMIEELISQENFLNYILNSIDEALIVVDHELNVKYVNPTAEMFLKLEGLTYKDKNFYSDLNLLEKNTSNKKTVLEEVMETGRAKKGIIRKTKNNKQLSINVYPLIEEGVKKGVLITAQDVTDLLAMQDELDRAFALTLPNSKVENKLKNTVEYKDRYDAETGMITITEIISDGGYRHVVNCLRLLSNLYQQGITKIIGIEKDQLVQAFIFHDLGKSQPILAVGDVVDPKEVFEDGKLHAYRGAEIAKSFYHLDDDIVQIIHFHHHGERELPETFPWRLRPMFRLFQLIDGLSAAMTRGEVEVHFTVQDCVITVTEINQRPQYNGTWKVDLFTGQRIKISDKHMTFV</sequence>
<organism evidence="3 4">
    <name type="scientific">Bacillus taeanensis</name>
    <dbReference type="NCBI Taxonomy" id="273032"/>
    <lineage>
        <taxon>Bacteria</taxon>
        <taxon>Bacillati</taxon>
        <taxon>Bacillota</taxon>
        <taxon>Bacilli</taxon>
        <taxon>Bacillales</taxon>
        <taxon>Bacillaceae</taxon>
        <taxon>Bacillus</taxon>
    </lineage>
</organism>
<dbReference type="InterPro" id="IPR003607">
    <property type="entry name" value="HD/PDEase_dom"/>
</dbReference>
<protein>
    <submittedName>
        <fullName evidence="3">Uncharacterized protein</fullName>
    </submittedName>
</protein>
<reference evidence="3 4" key="1">
    <citation type="submission" date="2018-07" db="EMBL/GenBank/DDBJ databases">
        <title>Lottiidibacillus patelloidae gen. nov., sp. nov., isolated from the intestinal tract of a marine limpet and the reclassification of B. taeanensis BH030017T, B. algicola KMM 3737T and B. hwajinpoensis SW-72T as genus Lottiidibacillus.</title>
        <authorList>
            <person name="Liu R."/>
            <person name="Huang Z."/>
        </authorList>
    </citation>
    <scope>NUCLEOTIDE SEQUENCE [LARGE SCALE GENOMIC DNA]</scope>
    <source>
        <strain evidence="3 4">BH030017</strain>
    </source>
</reference>
<dbReference type="OrthoDB" id="2960364at2"/>
<dbReference type="InterPro" id="IPR035965">
    <property type="entry name" value="PAS-like_dom_sf"/>
</dbReference>
<dbReference type="Gene3D" id="3.30.450.20">
    <property type="entry name" value="PAS domain"/>
    <property type="match status" value="1"/>
</dbReference>
<comment type="caution">
    <text evidence="3">The sequence shown here is derived from an EMBL/GenBank/DDBJ whole genome shotgun (WGS) entry which is preliminary data.</text>
</comment>
<evidence type="ECO:0000313" key="3">
    <source>
        <dbReference type="EMBL" id="RBW69709.1"/>
    </source>
</evidence>
<keyword evidence="4" id="KW-1185">Reference proteome</keyword>
<evidence type="ECO:0000313" key="4">
    <source>
        <dbReference type="Proteomes" id="UP000253314"/>
    </source>
</evidence>
<dbReference type="Pfam" id="PF08448">
    <property type="entry name" value="PAS_4"/>
    <property type="match status" value="1"/>
</dbReference>
<dbReference type="InterPro" id="IPR006674">
    <property type="entry name" value="HD_domain"/>
</dbReference>
<dbReference type="Gene3D" id="1.10.3210.10">
    <property type="entry name" value="Hypothetical protein af1432"/>
    <property type="match status" value="1"/>
</dbReference>
<dbReference type="SUPFAM" id="SSF55785">
    <property type="entry name" value="PYP-like sensor domain (PAS domain)"/>
    <property type="match status" value="1"/>
</dbReference>
<evidence type="ECO:0000259" key="1">
    <source>
        <dbReference type="Pfam" id="PF01966"/>
    </source>
</evidence>